<dbReference type="PANTHER" id="PTHR21580:SF28">
    <property type="entry name" value="BOREALIN N-TERMINAL DOMAIN-CONTAINING PROTEIN-RELATED"/>
    <property type="match status" value="1"/>
</dbReference>
<dbReference type="InterPro" id="IPR051291">
    <property type="entry name" value="CIMAP"/>
</dbReference>
<name>A0AAD1XFI4_EUPCR</name>
<feature type="region of interest" description="Disordered" evidence="1">
    <location>
        <begin position="336"/>
        <end position="419"/>
    </location>
</feature>
<gene>
    <name evidence="2" type="ORF">ECRASSUSDP1_LOCUS11186</name>
</gene>
<feature type="compositionally biased region" description="Polar residues" evidence="1">
    <location>
        <begin position="189"/>
        <end position="198"/>
    </location>
</feature>
<feature type="region of interest" description="Disordered" evidence="1">
    <location>
        <begin position="1"/>
        <end position="64"/>
    </location>
</feature>
<dbReference type="Proteomes" id="UP001295684">
    <property type="component" value="Unassembled WGS sequence"/>
</dbReference>
<comment type="caution">
    <text evidence="2">The sequence shown here is derived from an EMBL/GenBank/DDBJ whole genome shotgun (WGS) entry which is preliminary data.</text>
</comment>
<dbReference type="Pfam" id="PF07004">
    <property type="entry name" value="SHIPPO-rpt"/>
    <property type="match status" value="11"/>
</dbReference>
<evidence type="ECO:0000256" key="1">
    <source>
        <dbReference type="SAM" id="MobiDB-lite"/>
    </source>
</evidence>
<dbReference type="EMBL" id="CAMPGE010011038">
    <property type="protein sequence ID" value="CAI2369882.1"/>
    <property type="molecule type" value="Genomic_DNA"/>
</dbReference>
<feature type="compositionally biased region" description="Basic and acidic residues" evidence="1">
    <location>
        <begin position="394"/>
        <end position="406"/>
    </location>
</feature>
<keyword evidence="3" id="KW-1185">Reference proteome</keyword>
<reference evidence="2" key="1">
    <citation type="submission" date="2023-07" db="EMBL/GenBank/DDBJ databases">
        <authorList>
            <consortium name="AG Swart"/>
            <person name="Singh M."/>
            <person name="Singh A."/>
            <person name="Seah K."/>
            <person name="Emmerich C."/>
        </authorList>
    </citation>
    <scope>NUCLEOTIDE SEQUENCE</scope>
    <source>
        <strain evidence="2">DP1</strain>
    </source>
</reference>
<accession>A0AAD1XFI4</accession>
<dbReference type="PANTHER" id="PTHR21580">
    <property type="entry name" value="SHIPPO-1-RELATED"/>
    <property type="match status" value="1"/>
</dbReference>
<dbReference type="InterPro" id="IPR010736">
    <property type="entry name" value="SHIPPO-rpt"/>
</dbReference>
<sequence>MVQAWSIGKKFKSQPKSVSPGPGQYTSRNENGNKILPPKWTIGTSKRSDINPNRAFSPGPGNYKTLKDVNEAPKYHFGVKSVTDLDKFKKSVPGPGQYNPSSNAFSKTAFSFAGRHATQNKGNMYNPGPGTYQNKSTLSQTLGKFGTSQKGLPLASKLVISNPGPGQYPVSSTDVNKKASPRYGFGSSKRVNNSTTKLQKMMPGPGQYPNSNGLGNSAPKFSLTARRPDTTPAVGRHSPGPGNYNPSDTYSKNKSPNCKFGSSQRKDIRRDASPGPDTYSAGGMDSRKKSSPSFGFGSSKRPALAQTGFTPGPGNYSHQPKIAEKGAYYMGSKLKDRAKDETPGPGNYNPDPKLSKASTTFCKIGSSQRKTGNKHQELVPGPGTYKYYNPALDKGPHVKIGSEQRGKQVSSDTPGPGAYKIPVKIIDVPRYLIPNPEEKYKFV</sequence>
<protein>
    <submittedName>
        <fullName evidence="2">Uncharacterized protein</fullName>
    </submittedName>
</protein>
<feature type="compositionally biased region" description="Low complexity" evidence="1">
    <location>
        <begin position="291"/>
        <end position="302"/>
    </location>
</feature>
<proteinExistence type="predicted"/>
<feature type="compositionally biased region" description="Polar residues" evidence="1">
    <location>
        <begin position="356"/>
        <end position="370"/>
    </location>
</feature>
<feature type="region of interest" description="Disordered" evidence="1">
    <location>
        <begin position="165"/>
        <end position="320"/>
    </location>
</feature>
<dbReference type="AlphaFoldDB" id="A0AAD1XFI4"/>
<organism evidence="2 3">
    <name type="scientific">Euplotes crassus</name>
    <dbReference type="NCBI Taxonomy" id="5936"/>
    <lineage>
        <taxon>Eukaryota</taxon>
        <taxon>Sar</taxon>
        <taxon>Alveolata</taxon>
        <taxon>Ciliophora</taxon>
        <taxon>Intramacronucleata</taxon>
        <taxon>Spirotrichea</taxon>
        <taxon>Hypotrichia</taxon>
        <taxon>Euplotida</taxon>
        <taxon>Euplotidae</taxon>
        <taxon>Moneuplotes</taxon>
    </lineage>
</organism>
<evidence type="ECO:0000313" key="2">
    <source>
        <dbReference type="EMBL" id="CAI2369882.1"/>
    </source>
</evidence>
<feature type="compositionally biased region" description="Polar residues" evidence="1">
    <location>
        <begin position="244"/>
        <end position="263"/>
    </location>
</feature>
<evidence type="ECO:0000313" key="3">
    <source>
        <dbReference type="Proteomes" id="UP001295684"/>
    </source>
</evidence>